<feature type="coiled-coil region" evidence="1">
    <location>
        <begin position="144"/>
        <end position="193"/>
    </location>
</feature>
<comment type="caution">
    <text evidence="3">The sequence shown here is derived from an EMBL/GenBank/DDBJ whole genome shotgun (WGS) entry which is preliminary data.</text>
</comment>
<dbReference type="Pfam" id="PF00651">
    <property type="entry name" value="BTB"/>
    <property type="match status" value="1"/>
</dbReference>
<dbReference type="SUPFAM" id="SSF52833">
    <property type="entry name" value="Thioredoxin-like"/>
    <property type="match status" value="1"/>
</dbReference>
<sequence>LFNYIRYQYISDEDLKQHVYKLVDQSCIVYSFRKKFSQRKIPETSIDAFAGKNQVDKIIEKQEMKVNLCCYQMRELFFCGSKLILNVATDLSFPFIDVRVDEIDLSDFSFQAFQMVIDYVYTGFINLSGQNKYDLYELYRLARNVRVEELLDAVDEQIRKIEIEPFNKLNERIEELCKKIEKIEEKVNTLVELNPAPIRTIRFVCSCEPTWRRCNDDWREDVSHYKCSKIFRIEFEFYEALEESQVDFNIIAENVQEESLYIYAGIQNGASLTTRYLNIPLELIEVDLLRREQMREEFLAINPRHCVPTIDDDGFILWE</sequence>
<evidence type="ECO:0000313" key="4">
    <source>
        <dbReference type="Proteomes" id="UP000285301"/>
    </source>
</evidence>
<keyword evidence="3" id="KW-0808">Transferase</keyword>
<dbReference type="GO" id="GO:0006749">
    <property type="term" value="P:glutathione metabolic process"/>
    <property type="evidence" value="ECO:0007669"/>
    <property type="project" value="TreeGrafter"/>
</dbReference>
<protein>
    <submittedName>
        <fullName evidence="3">Glutathione S-transferase 1: isoform C-like protein</fullName>
    </submittedName>
</protein>
<dbReference type="InterPro" id="IPR011333">
    <property type="entry name" value="SKP1/BTB/POZ_sf"/>
</dbReference>
<feature type="domain" description="BTB" evidence="2">
    <location>
        <begin position="99"/>
        <end position="160"/>
    </location>
</feature>
<gene>
    <name evidence="3" type="ORF">B4U79_02427</name>
</gene>
<keyword evidence="1" id="KW-0175">Coiled coil</keyword>
<dbReference type="GO" id="GO:0004364">
    <property type="term" value="F:glutathione transferase activity"/>
    <property type="evidence" value="ECO:0007669"/>
    <property type="project" value="TreeGrafter"/>
</dbReference>
<proteinExistence type="predicted"/>
<dbReference type="Gene3D" id="3.30.710.10">
    <property type="entry name" value="Potassium Channel Kv1.1, Chain A"/>
    <property type="match status" value="1"/>
</dbReference>
<evidence type="ECO:0000259" key="2">
    <source>
        <dbReference type="Pfam" id="PF00651"/>
    </source>
</evidence>
<dbReference type="PANTHER" id="PTHR43969:SF9">
    <property type="entry name" value="GLUTATHIONE S TRANSFERASE D10, ISOFORM A-RELATED"/>
    <property type="match status" value="1"/>
</dbReference>
<dbReference type="Gene3D" id="3.40.30.10">
    <property type="entry name" value="Glutaredoxin"/>
    <property type="match status" value="1"/>
</dbReference>
<feature type="non-terminal residue" evidence="3">
    <location>
        <position position="319"/>
    </location>
</feature>
<accession>A0A443Q9J9</accession>
<feature type="non-terminal residue" evidence="3">
    <location>
        <position position="1"/>
    </location>
</feature>
<dbReference type="EMBL" id="NCKU01013932">
    <property type="protein sequence ID" value="RWR99704.1"/>
    <property type="molecule type" value="Genomic_DNA"/>
</dbReference>
<dbReference type="SUPFAM" id="SSF54695">
    <property type="entry name" value="POZ domain"/>
    <property type="match status" value="1"/>
</dbReference>
<dbReference type="PANTHER" id="PTHR43969">
    <property type="entry name" value="GLUTATHIONE S TRANSFERASE D10, ISOFORM A-RELATED"/>
    <property type="match status" value="1"/>
</dbReference>
<reference evidence="3 4" key="1">
    <citation type="journal article" date="2018" name="Gigascience">
        <title>Genomes of trombidid mites reveal novel predicted allergens and laterally-transferred genes associated with secondary metabolism.</title>
        <authorList>
            <person name="Dong X."/>
            <person name="Chaisiri K."/>
            <person name="Xia D."/>
            <person name="Armstrong S.D."/>
            <person name="Fang Y."/>
            <person name="Donnelly M.J."/>
            <person name="Kadowaki T."/>
            <person name="McGarry J.W."/>
            <person name="Darby A.C."/>
            <person name="Makepeace B.L."/>
        </authorList>
    </citation>
    <scope>NUCLEOTIDE SEQUENCE [LARGE SCALE GENOMIC DNA]</scope>
    <source>
        <strain evidence="3">UoL-WK</strain>
    </source>
</reference>
<keyword evidence="4" id="KW-1185">Reference proteome</keyword>
<evidence type="ECO:0000313" key="3">
    <source>
        <dbReference type="EMBL" id="RWR99704.1"/>
    </source>
</evidence>
<dbReference type="AlphaFoldDB" id="A0A443Q9J9"/>
<dbReference type="CDD" id="cd18186">
    <property type="entry name" value="BTB_POZ_ZBTB_KLHL-like"/>
    <property type="match status" value="1"/>
</dbReference>
<dbReference type="Proteomes" id="UP000285301">
    <property type="component" value="Unassembled WGS sequence"/>
</dbReference>
<organism evidence="3 4">
    <name type="scientific">Dinothrombium tinctorium</name>
    <dbReference type="NCBI Taxonomy" id="1965070"/>
    <lineage>
        <taxon>Eukaryota</taxon>
        <taxon>Metazoa</taxon>
        <taxon>Ecdysozoa</taxon>
        <taxon>Arthropoda</taxon>
        <taxon>Chelicerata</taxon>
        <taxon>Arachnida</taxon>
        <taxon>Acari</taxon>
        <taxon>Acariformes</taxon>
        <taxon>Trombidiformes</taxon>
        <taxon>Prostigmata</taxon>
        <taxon>Anystina</taxon>
        <taxon>Parasitengona</taxon>
        <taxon>Trombidioidea</taxon>
        <taxon>Trombidiidae</taxon>
        <taxon>Dinothrombium</taxon>
    </lineage>
</organism>
<dbReference type="InterPro" id="IPR000210">
    <property type="entry name" value="BTB/POZ_dom"/>
</dbReference>
<dbReference type="InterPro" id="IPR036249">
    <property type="entry name" value="Thioredoxin-like_sf"/>
</dbReference>
<name>A0A443Q9J9_9ACAR</name>
<evidence type="ECO:0000256" key="1">
    <source>
        <dbReference type="SAM" id="Coils"/>
    </source>
</evidence>
<dbReference type="STRING" id="1965070.A0A443Q9J9"/>